<keyword evidence="5" id="KW-1185">Reference proteome</keyword>
<evidence type="ECO:0000259" key="3">
    <source>
        <dbReference type="Pfam" id="PF00294"/>
    </source>
</evidence>
<organism evidence="4 5">
    <name type="scientific">Paracoccus cavernae</name>
    <dbReference type="NCBI Taxonomy" id="1571207"/>
    <lineage>
        <taxon>Bacteria</taxon>
        <taxon>Pseudomonadati</taxon>
        <taxon>Pseudomonadota</taxon>
        <taxon>Alphaproteobacteria</taxon>
        <taxon>Rhodobacterales</taxon>
        <taxon>Paracoccaceae</taxon>
        <taxon>Paracoccus</taxon>
    </lineage>
</organism>
<evidence type="ECO:0000256" key="2">
    <source>
        <dbReference type="ARBA" id="ARBA00022777"/>
    </source>
</evidence>
<dbReference type="PANTHER" id="PTHR10584:SF166">
    <property type="entry name" value="RIBOKINASE"/>
    <property type="match status" value="1"/>
</dbReference>
<dbReference type="InterPro" id="IPR029056">
    <property type="entry name" value="Ribokinase-like"/>
</dbReference>
<name>A0ABT8D3C5_9RHOB</name>
<gene>
    <name evidence="4" type="ORF">QWZ10_04615</name>
</gene>
<dbReference type="InterPro" id="IPR011611">
    <property type="entry name" value="PfkB_dom"/>
</dbReference>
<accession>A0ABT8D3C5</accession>
<sequence length="303" mass="30926">MPASETTASAGLVCIGAMLWDIIGRSSTPLGPGDDVPGRVEQRPGGVAFNIALALATRGFRPVMLSSIGSDASGAALADLAETRGVDSAMLHRSKSHGTDIYMAIEAGAQMLASVADARALEAAGAAILAPLRDGRLGDAAHPWAGMIILDSNLAPEIIAQFQSDPCLNAAELVLVPASPAKAARLESLLHRPKTSFYLNRREAEVLAGRPLATAAEAAEAILAAGAARVIVTDGPHPLAEAISSAPTLVLTPPPLDVTRVTGAGDFLLSAHLEARLSGLEREAALASALAAVSSYVSGKDIQ</sequence>
<protein>
    <submittedName>
        <fullName evidence="4">PfkB family carbohydrate kinase</fullName>
    </submittedName>
</protein>
<dbReference type="Gene3D" id="3.40.1190.20">
    <property type="match status" value="1"/>
</dbReference>
<dbReference type="Pfam" id="PF00294">
    <property type="entry name" value="PfkB"/>
    <property type="match status" value="1"/>
</dbReference>
<dbReference type="Proteomes" id="UP001243846">
    <property type="component" value="Unassembled WGS sequence"/>
</dbReference>
<dbReference type="PANTHER" id="PTHR10584">
    <property type="entry name" value="SUGAR KINASE"/>
    <property type="match status" value="1"/>
</dbReference>
<dbReference type="SUPFAM" id="SSF53613">
    <property type="entry name" value="Ribokinase-like"/>
    <property type="match status" value="1"/>
</dbReference>
<keyword evidence="1" id="KW-0808">Transferase</keyword>
<evidence type="ECO:0000256" key="1">
    <source>
        <dbReference type="ARBA" id="ARBA00022679"/>
    </source>
</evidence>
<dbReference type="EMBL" id="JAUFRC010000001">
    <property type="protein sequence ID" value="MDN3711298.1"/>
    <property type="molecule type" value="Genomic_DNA"/>
</dbReference>
<dbReference type="InterPro" id="IPR002173">
    <property type="entry name" value="Carboh/pur_kinase_PfkB_CS"/>
</dbReference>
<evidence type="ECO:0000313" key="5">
    <source>
        <dbReference type="Proteomes" id="UP001243846"/>
    </source>
</evidence>
<comment type="caution">
    <text evidence="4">The sequence shown here is derived from an EMBL/GenBank/DDBJ whole genome shotgun (WGS) entry which is preliminary data.</text>
</comment>
<reference evidence="5" key="1">
    <citation type="journal article" date="2019" name="Int. J. Syst. Evol. Microbiol.">
        <title>The Global Catalogue of Microorganisms (GCM) 10K type strain sequencing project: providing services to taxonomists for standard genome sequencing and annotation.</title>
        <authorList>
            <consortium name="The Broad Institute Genomics Platform"/>
            <consortium name="The Broad Institute Genome Sequencing Center for Infectious Disease"/>
            <person name="Wu L."/>
            <person name="Ma J."/>
        </authorList>
    </citation>
    <scope>NUCLEOTIDE SEQUENCE [LARGE SCALE GENOMIC DNA]</scope>
    <source>
        <strain evidence="5">CECT 8482</strain>
    </source>
</reference>
<keyword evidence="2 4" id="KW-0418">Kinase</keyword>
<proteinExistence type="predicted"/>
<dbReference type="GO" id="GO:0016301">
    <property type="term" value="F:kinase activity"/>
    <property type="evidence" value="ECO:0007669"/>
    <property type="project" value="UniProtKB-KW"/>
</dbReference>
<dbReference type="RefSeq" id="WP_377684556.1">
    <property type="nucleotide sequence ID" value="NZ_JBHMDZ010000005.1"/>
</dbReference>
<dbReference type="PROSITE" id="PS00583">
    <property type="entry name" value="PFKB_KINASES_1"/>
    <property type="match status" value="1"/>
</dbReference>
<evidence type="ECO:0000313" key="4">
    <source>
        <dbReference type="EMBL" id="MDN3711298.1"/>
    </source>
</evidence>
<feature type="domain" description="Carbohydrate kinase PfkB" evidence="3">
    <location>
        <begin position="12"/>
        <end position="292"/>
    </location>
</feature>